<evidence type="ECO:0000256" key="6">
    <source>
        <dbReference type="ARBA" id="ARBA00025241"/>
    </source>
</evidence>
<dbReference type="SUPFAM" id="SSF54197">
    <property type="entry name" value="HIT-like"/>
    <property type="match status" value="1"/>
</dbReference>
<evidence type="ECO:0000256" key="7">
    <source>
        <dbReference type="ARBA" id="ARBA00047780"/>
    </source>
</evidence>
<dbReference type="PANTHER" id="PTHR46243">
    <property type="entry name" value="BIS(5'-ADENOSYL)-TRIPHOSPHATASE"/>
    <property type="match status" value="1"/>
</dbReference>
<dbReference type="InterPro" id="IPR036265">
    <property type="entry name" value="HIT-like_sf"/>
</dbReference>
<evidence type="ECO:0000256" key="2">
    <source>
        <dbReference type="ARBA" id="ARBA00012377"/>
    </source>
</evidence>
<dbReference type="Proteomes" id="UP001497600">
    <property type="component" value="Chromosome H"/>
</dbReference>
<dbReference type="PROSITE" id="PS00892">
    <property type="entry name" value="HIT_1"/>
    <property type="match status" value="1"/>
</dbReference>
<dbReference type="InterPro" id="IPR051884">
    <property type="entry name" value="Bis(5'-adenosyl)-TPase_reg"/>
</dbReference>
<feature type="short sequence motif" description="Histidine triad motif" evidence="8">
    <location>
        <begin position="95"/>
        <end position="99"/>
    </location>
</feature>
<name>A0ABP0EL60_9ASCO</name>
<keyword evidence="4 9" id="KW-0547">Nucleotide-binding</keyword>
<evidence type="ECO:0000256" key="9">
    <source>
        <dbReference type="RuleBase" id="RU366076"/>
    </source>
</evidence>
<dbReference type="Pfam" id="PF01230">
    <property type="entry name" value="HIT"/>
    <property type="match status" value="1"/>
</dbReference>
<protein>
    <recommendedName>
        <fullName evidence="3 9">Bis(5'-adenosyl)-triphosphatase</fullName>
        <ecNumber evidence="2 9">3.6.1.29</ecNumber>
    </recommendedName>
</protein>
<dbReference type="EMBL" id="OZ004260">
    <property type="protein sequence ID" value="CAK7921727.1"/>
    <property type="molecule type" value="Genomic_DNA"/>
</dbReference>
<dbReference type="PANTHER" id="PTHR46243:SF1">
    <property type="entry name" value="BIS(5'-ADENOSYL)-TRIPHOSPHATASE"/>
    <property type="match status" value="1"/>
</dbReference>
<keyword evidence="12" id="KW-1185">Reference proteome</keyword>
<evidence type="ECO:0000256" key="4">
    <source>
        <dbReference type="ARBA" id="ARBA00022741"/>
    </source>
</evidence>
<evidence type="ECO:0000256" key="8">
    <source>
        <dbReference type="PROSITE-ProRule" id="PRU00464"/>
    </source>
</evidence>
<keyword evidence="5 9" id="KW-0378">Hydrolase</keyword>
<dbReference type="InterPro" id="IPR039383">
    <property type="entry name" value="FHIT"/>
</dbReference>
<dbReference type="EC" id="3.6.1.29" evidence="2 9"/>
<proteinExistence type="predicted"/>
<evidence type="ECO:0000259" key="10">
    <source>
        <dbReference type="PROSITE" id="PS51084"/>
    </source>
</evidence>
<comment type="function">
    <text evidence="6">Cleaves A-5'-PPP-5'A to yield AMP and ADP. Can cleave all dinucleoside polyphosphates, provided the phosphate chain contains at least 3 phosphates and that 1 of the 2 bases composing the nucleotide is a purine. Is most effective on dinucleoside triphosphates. Negatively regulates intracellular dinucleoside polyphosphate levels, which elevate following heat shock.</text>
</comment>
<evidence type="ECO:0000313" key="12">
    <source>
        <dbReference type="Proteomes" id="UP001497600"/>
    </source>
</evidence>
<comment type="catalytic activity">
    <reaction evidence="7 9">
        <text>P(1),P(3)-bis(5'-adenosyl) triphosphate + H2O = AMP + ADP + 2 H(+)</text>
        <dbReference type="Rhea" id="RHEA:13893"/>
        <dbReference type="ChEBI" id="CHEBI:15377"/>
        <dbReference type="ChEBI" id="CHEBI:15378"/>
        <dbReference type="ChEBI" id="CHEBI:58529"/>
        <dbReference type="ChEBI" id="CHEBI:456215"/>
        <dbReference type="ChEBI" id="CHEBI:456216"/>
        <dbReference type="EC" id="3.6.1.29"/>
    </reaction>
</comment>
<gene>
    <name evidence="11" type="primary">HNT2</name>
    <name evidence="11" type="ORF">CAAN4_H17634</name>
</gene>
<dbReference type="InterPro" id="IPR019808">
    <property type="entry name" value="Histidine_triad_CS"/>
</dbReference>
<feature type="domain" description="HIT" evidence="10">
    <location>
        <begin position="2"/>
        <end position="114"/>
    </location>
</feature>
<sequence length="187" mass="21683">MSEIYFSKFNVTKQVFYKSKHTYAVVNLRPLVRGHVLVVPLRTNTPRLSDLSPEESIDYMQVLQVIHRFIMHVYKADSLNISIQDGPESGQSVPHLHTHILPRYKTDGHGDELYGKIEAIDFEKYAEEFQIRKSNFLASAAKFKDQIPEDSQRSNRTEEVMHKEAEWLAEELEKFLPTLNPNDVVIP</sequence>
<dbReference type="PROSITE" id="PS51084">
    <property type="entry name" value="HIT_2"/>
    <property type="match status" value="1"/>
</dbReference>
<evidence type="ECO:0000256" key="1">
    <source>
        <dbReference type="ARBA" id="ARBA00001936"/>
    </source>
</evidence>
<organism evidence="11 12">
    <name type="scientific">[Candida] anglica</name>
    <dbReference type="NCBI Taxonomy" id="148631"/>
    <lineage>
        <taxon>Eukaryota</taxon>
        <taxon>Fungi</taxon>
        <taxon>Dikarya</taxon>
        <taxon>Ascomycota</taxon>
        <taxon>Saccharomycotina</taxon>
        <taxon>Pichiomycetes</taxon>
        <taxon>Debaryomycetaceae</taxon>
        <taxon>Kurtzmaniella</taxon>
    </lineage>
</organism>
<dbReference type="CDD" id="cd01275">
    <property type="entry name" value="FHIT"/>
    <property type="match status" value="1"/>
</dbReference>
<evidence type="ECO:0000313" key="11">
    <source>
        <dbReference type="EMBL" id="CAK7921727.1"/>
    </source>
</evidence>
<evidence type="ECO:0000256" key="5">
    <source>
        <dbReference type="ARBA" id="ARBA00022801"/>
    </source>
</evidence>
<dbReference type="InterPro" id="IPR011146">
    <property type="entry name" value="HIT-like"/>
</dbReference>
<comment type="cofactor">
    <cofactor evidence="1 9">
        <name>Mn(2+)</name>
        <dbReference type="ChEBI" id="CHEBI:29035"/>
    </cofactor>
</comment>
<accession>A0ABP0EL60</accession>
<dbReference type="Gene3D" id="3.30.428.10">
    <property type="entry name" value="HIT-like"/>
    <property type="match status" value="1"/>
</dbReference>
<evidence type="ECO:0000256" key="3">
    <source>
        <dbReference type="ARBA" id="ARBA00014605"/>
    </source>
</evidence>
<reference evidence="11 12" key="1">
    <citation type="submission" date="2024-01" db="EMBL/GenBank/DDBJ databases">
        <authorList>
            <consortium name="Genoscope - CEA"/>
            <person name="William W."/>
        </authorList>
    </citation>
    <scope>NUCLEOTIDE SEQUENCE [LARGE SCALE GENOMIC DNA]</scope>
    <source>
        <strain evidence="11 12">29B2s-10</strain>
    </source>
</reference>